<dbReference type="PANTHER" id="PTHR30543:SF21">
    <property type="entry name" value="NAD(P)H-DEPENDENT FMN REDUCTASE LOT6"/>
    <property type="match status" value="1"/>
</dbReference>
<organism evidence="2 3">
    <name type="scientific">Amoebophilus asiaticus (strain 5a2)</name>
    <dbReference type="NCBI Taxonomy" id="452471"/>
    <lineage>
        <taxon>Bacteria</taxon>
        <taxon>Pseudomonadati</taxon>
        <taxon>Bacteroidota</taxon>
        <taxon>Cytophagia</taxon>
        <taxon>Cytophagales</taxon>
        <taxon>Amoebophilaceae</taxon>
        <taxon>Candidatus Amoebophilus</taxon>
    </lineage>
</organism>
<name>B3ETY4_AMOA5</name>
<accession>B3ETY4</accession>
<feature type="domain" description="NADPH-dependent FMN reductase-like" evidence="1">
    <location>
        <begin position="6"/>
        <end position="143"/>
    </location>
</feature>
<gene>
    <name evidence="2" type="ordered locus">Aasi_1389</name>
</gene>
<dbReference type="EMBL" id="CP001102">
    <property type="protein sequence ID" value="ACE06686.1"/>
    <property type="molecule type" value="Genomic_DNA"/>
</dbReference>
<protein>
    <recommendedName>
        <fullName evidence="1">NADPH-dependent FMN reductase-like domain-containing protein</fullName>
    </recommendedName>
</protein>
<dbReference type="HOGENOM" id="CLU_055322_1_2_10"/>
<dbReference type="GO" id="GO:0005829">
    <property type="term" value="C:cytosol"/>
    <property type="evidence" value="ECO:0007669"/>
    <property type="project" value="TreeGrafter"/>
</dbReference>
<dbReference type="OrthoDB" id="9812295at2"/>
<dbReference type="Proteomes" id="UP000001227">
    <property type="component" value="Chromosome"/>
</dbReference>
<dbReference type="InterPro" id="IPR029039">
    <property type="entry name" value="Flavoprotein-like_sf"/>
</dbReference>
<keyword evidence="3" id="KW-1185">Reference proteome</keyword>
<dbReference type="RefSeq" id="WP_012473429.1">
    <property type="nucleotide sequence ID" value="NC_010830.1"/>
</dbReference>
<dbReference type="KEGG" id="aas:Aasi_1389"/>
<evidence type="ECO:0000313" key="3">
    <source>
        <dbReference type="Proteomes" id="UP000001227"/>
    </source>
</evidence>
<dbReference type="Pfam" id="PF03358">
    <property type="entry name" value="FMN_red"/>
    <property type="match status" value="1"/>
</dbReference>
<dbReference type="InterPro" id="IPR050712">
    <property type="entry name" value="NAD(P)H-dep_reductase"/>
</dbReference>
<dbReference type="GO" id="GO:0016491">
    <property type="term" value="F:oxidoreductase activity"/>
    <property type="evidence" value="ECO:0007669"/>
    <property type="project" value="InterPro"/>
</dbReference>
<dbReference type="PANTHER" id="PTHR30543">
    <property type="entry name" value="CHROMATE REDUCTASE"/>
    <property type="match status" value="1"/>
</dbReference>
<dbReference type="InterPro" id="IPR005025">
    <property type="entry name" value="FMN_Rdtase-like_dom"/>
</dbReference>
<dbReference type="SUPFAM" id="SSF52218">
    <property type="entry name" value="Flavoproteins"/>
    <property type="match status" value="1"/>
</dbReference>
<dbReference type="Gene3D" id="3.40.50.360">
    <property type="match status" value="1"/>
</dbReference>
<dbReference type="eggNOG" id="COG0431">
    <property type="taxonomic scope" value="Bacteria"/>
</dbReference>
<evidence type="ECO:0000313" key="2">
    <source>
        <dbReference type="EMBL" id="ACE06686.1"/>
    </source>
</evidence>
<dbReference type="AlphaFoldDB" id="B3ETY4"/>
<proteinExistence type="predicted"/>
<dbReference type="GO" id="GO:0010181">
    <property type="term" value="F:FMN binding"/>
    <property type="evidence" value="ECO:0007669"/>
    <property type="project" value="TreeGrafter"/>
</dbReference>
<sequence length="178" mass="19660">MPDQPILVVVGTNRPNSLTSALAHHYAEILKNKSASAQVLELASLPPDFMASALHENCGKDNAFNQAKSQMEQAQKYVFIVPDYNASFPGVLKAFIDELEFPKTFAGKKCALVGISKGYRGGSFALSHLTDIFHYLRMHVYPLNLTLSRISDSRLETILANPSYAQLLEEQAEGIINF</sequence>
<reference evidence="2 3" key="1">
    <citation type="journal article" date="2010" name="J. Bacteriol.">
        <title>The genome of the amoeba symbiont 'Candidatus Amoebophilus asiaticus' reveals common mechanisms for host cell interaction among amoeba-associated bacteria.</title>
        <authorList>
            <person name="Schmitz-Esser S."/>
            <person name="Tischler P."/>
            <person name="Arnold R."/>
            <person name="Montanaro J."/>
            <person name="Wagner M."/>
            <person name="Rattei T."/>
            <person name="Horn M."/>
        </authorList>
    </citation>
    <scope>NUCLEOTIDE SEQUENCE [LARGE SCALE GENOMIC DNA]</scope>
    <source>
        <strain evidence="2 3">5a2</strain>
    </source>
</reference>
<evidence type="ECO:0000259" key="1">
    <source>
        <dbReference type="Pfam" id="PF03358"/>
    </source>
</evidence>